<evidence type="ECO:0000313" key="18">
    <source>
        <dbReference type="Proteomes" id="UP001500984"/>
    </source>
</evidence>
<reference evidence="17 18" key="1">
    <citation type="journal article" date="2019" name="Int. J. Syst. Evol. Microbiol.">
        <title>The Global Catalogue of Microorganisms (GCM) 10K type strain sequencing project: providing services to taxonomists for standard genome sequencing and annotation.</title>
        <authorList>
            <consortium name="The Broad Institute Genomics Platform"/>
            <consortium name="The Broad Institute Genome Sequencing Center for Infectious Disease"/>
            <person name="Wu L."/>
            <person name="Ma J."/>
        </authorList>
    </citation>
    <scope>NUCLEOTIDE SEQUENCE [LARGE SCALE GENOMIC DNA]</scope>
    <source>
        <strain evidence="17 18">JCM 15900</strain>
    </source>
</reference>
<evidence type="ECO:0000256" key="5">
    <source>
        <dbReference type="ARBA" id="ARBA00022516"/>
    </source>
</evidence>
<comment type="catalytic activity">
    <reaction evidence="13 14">
        <text>a fatty acyl-[ACP] + malonyl-[ACP] + H(+) = a 3-oxoacyl-[ACP] + holo-[ACP] + CO2</text>
        <dbReference type="Rhea" id="RHEA:22836"/>
        <dbReference type="Rhea" id="RHEA-COMP:9623"/>
        <dbReference type="Rhea" id="RHEA-COMP:9685"/>
        <dbReference type="Rhea" id="RHEA-COMP:9916"/>
        <dbReference type="Rhea" id="RHEA-COMP:14125"/>
        <dbReference type="ChEBI" id="CHEBI:15378"/>
        <dbReference type="ChEBI" id="CHEBI:16526"/>
        <dbReference type="ChEBI" id="CHEBI:64479"/>
        <dbReference type="ChEBI" id="CHEBI:78449"/>
        <dbReference type="ChEBI" id="CHEBI:78776"/>
        <dbReference type="ChEBI" id="CHEBI:138651"/>
    </reaction>
</comment>
<evidence type="ECO:0000256" key="1">
    <source>
        <dbReference type="ARBA" id="ARBA00005194"/>
    </source>
</evidence>
<dbReference type="NCBIfam" id="NF005589">
    <property type="entry name" value="PRK07314.1"/>
    <property type="match status" value="1"/>
</dbReference>
<dbReference type="RefSeq" id="WP_344338488.1">
    <property type="nucleotide sequence ID" value="NZ_BAAAPZ010000019.1"/>
</dbReference>
<evidence type="ECO:0000256" key="9">
    <source>
        <dbReference type="ARBA" id="ARBA00023160"/>
    </source>
</evidence>
<evidence type="ECO:0000256" key="6">
    <source>
        <dbReference type="ARBA" id="ARBA00022679"/>
    </source>
</evidence>
<keyword evidence="5 14" id="KW-0444">Lipid biosynthesis</keyword>
<evidence type="ECO:0000313" key="17">
    <source>
        <dbReference type="EMBL" id="GAA2106076.1"/>
    </source>
</evidence>
<dbReference type="Proteomes" id="UP001500984">
    <property type="component" value="Unassembled WGS sequence"/>
</dbReference>
<keyword evidence="6 14" id="KW-0808">Transferase</keyword>
<evidence type="ECO:0000256" key="8">
    <source>
        <dbReference type="ARBA" id="ARBA00023098"/>
    </source>
</evidence>
<comment type="caution">
    <text evidence="17">The sequence shown here is derived from an EMBL/GenBank/DDBJ whole genome shotgun (WGS) entry which is preliminary data.</text>
</comment>
<dbReference type="CDD" id="cd00834">
    <property type="entry name" value="KAS_I_II"/>
    <property type="match status" value="1"/>
</dbReference>
<dbReference type="InterPro" id="IPR014031">
    <property type="entry name" value="Ketoacyl_synth_C"/>
</dbReference>
<dbReference type="InterPro" id="IPR017568">
    <property type="entry name" value="3-oxoacyl-ACP_synth-2"/>
</dbReference>
<evidence type="ECO:0000259" key="16">
    <source>
        <dbReference type="PROSITE" id="PS52004"/>
    </source>
</evidence>
<dbReference type="InterPro" id="IPR014030">
    <property type="entry name" value="Ketoacyl_synth_N"/>
</dbReference>
<organism evidence="17 18">
    <name type="scientific">Brevibacterium salitolerans</name>
    <dbReference type="NCBI Taxonomy" id="1403566"/>
    <lineage>
        <taxon>Bacteria</taxon>
        <taxon>Bacillati</taxon>
        <taxon>Actinomycetota</taxon>
        <taxon>Actinomycetes</taxon>
        <taxon>Micrococcales</taxon>
        <taxon>Brevibacteriaceae</taxon>
        <taxon>Brevibacterium</taxon>
    </lineage>
</organism>
<evidence type="ECO:0000256" key="13">
    <source>
        <dbReference type="ARBA" id="ARBA00047659"/>
    </source>
</evidence>
<dbReference type="PIRSF" id="PIRSF000447">
    <property type="entry name" value="KAS_II"/>
    <property type="match status" value="1"/>
</dbReference>
<comment type="similarity">
    <text evidence="2 14 15">Belongs to the thiolase-like superfamily. Beta-ketoacyl-ACP synthases family.</text>
</comment>
<evidence type="ECO:0000256" key="15">
    <source>
        <dbReference type="RuleBase" id="RU003694"/>
    </source>
</evidence>
<evidence type="ECO:0000256" key="12">
    <source>
        <dbReference type="ARBA" id="ARBA00047318"/>
    </source>
</evidence>
<keyword evidence="10 14" id="KW-0012">Acyltransferase</keyword>
<dbReference type="SMART" id="SM00825">
    <property type="entry name" value="PKS_KS"/>
    <property type="match status" value="1"/>
</dbReference>
<evidence type="ECO:0000256" key="4">
    <source>
        <dbReference type="ARBA" id="ARBA00014657"/>
    </source>
</evidence>
<dbReference type="Pfam" id="PF00109">
    <property type="entry name" value="ketoacyl-synt"/>
    <property type="match status" value="1"/>
</dbReference>
<dbReference type="InterPro" id="IPR020841">
    <property type="entry name" value="PKS_Beta-ketoAc_synthase_dom"/>
</dbReference>
<protein>
    <recommendedName>
        <fullName evidence="4 14">3-oxoacyl-[acyl-carrier-protein] synthase 2</fullName>
        <ecNumber evidence="3 14">2.3.1.179</ecNumber>
    </recommendedName>
</protein>
<comment type="function">
    <text evidence="11 14">Involved in the type II fatty acid elongation cycle. Catalyzes the elongation of a wide range of acyl-ACP by the addition of two carbons from malonyl-ACP to an acyl acceptor. Can efficiently catalyze the conversion of palmitoleoyl-ACP (cis-hexadec-9-enoyl-ACP) to cis-vaccenoyl-ACP (cis-octadec-11-enoyl-ACP), an essential step in the thermal regulation of fatty acid composition.</text>
</comment>
<dbReference type="InterPro" id="IPR016039">
    <property type="entry name" value="Thiolase-like"/>
</dbReference>
<gene>
    <name evidence="17" type="ORF">GCM10009823_31910</name>
</gene>
<evidence type="ECO:0000256" key="3">
    <source>
        <dbReference type="ARBA" id="ARBA00012356"/>
    </source>
</evidence>
<keyword evidence="9 14" id="KW-0275">Fatty acid biosynthesis</keyword>
<evidence type="ECO:0000256" key="10">
    <source>
        <dbReference type="ARBA" id="ARBA00023315"/>
    </source>
</evidence>
<feature type="domain" description="Ketosynthase family 3 (KS3)" evidence="16">
    <location>
        <begin position="2"/>
        <end position="418"/>
    </location>
</feature>
<keyword evidence="7" id="KW-0276">Fatty acid metabolism</keyword>
<keyword evidence="18" id="KW-1185">Reference proteome</keyword>
<name>A0ABN2X8D8_9MICO</name>
<dbReference type="PROSITE" id="PS52004">
    <property type="entry name" value="KS3_2"/>
    <property type="match status" value="1"/>
</dbReference>
<evidence type="ECO:0000256" key="7">
    <source>
        <dbReference type="ARBA" id="ARBA00022832"/>
    </source>
</evidence>
<dbReference type="EMBL" id="BAAAPZ010000019">
    <property type="protein sequence ID" value="GAA2106076.1"/>
    <property type="molecule type" value="Genomic_DNA"/>
</dbReference>
<dbReference type="Gene3D" id="3.40.47.10">
    <property type="match status" value="1"/>
</dbReference>
<evidence type="ECO:0000256" key="11">
    <source>
        <dbReference type="ARBA" id="ARBA00024006"/>
    </source>
</evidence>
<comment type="catalytic activity">
    <reaction evidence="12 14">
        <text>(9Z)-hexadecenoyl-[ACP] + malonyl-[ACP] + H(+) = 3-oxo-(11Z)-octadecenoyl-[ACP] + holo-[ACP] + CO2</text>
        <dbReference type="Rhea" id="RHEA:55040"/>
        <dbReference type="Rhea" id="RHEA-COMP:9623"/>
        <dbReference type="Rhea" id="RHEA-COMP:9685"/>
        <dbReference type="Rhea" id="RHEA-COMP:10800"/>
        <dbReference type="Rhea" id="RHEA-COMP:14074"/>
        <dbReference type="ChEBI" id="CHEBI:15378"/>
        <dbReference type="ChEBI" id="CHEBI:16526"/>
        <dbReference type="ChEBI" id="CHEBI:64479"/>
        <dbReference type="ChEBI" id="CHEBI:78449"/>
        <dbReference type="ChEBI" id="CHEBI:83989"/>
        <dbReference type="ChEBI" id="CHEBI:138538"/>
        <dbReference type="EC" id="2.3.1.179"/>
    </reaction>
</comment>
<dbReference type="PANTHER" id="PTHR11712:SF336">
    <property type="entry name" value="3-OXOACYL-[ACYL-CARRIER-PROTEIN] SYNTHASE, MITOCHONDRIAL"/>
    <property type="match status" value="1"/>
</dbReference>
<proteinExistence type="inferred from homology"/>
<evidence type="ECO:0000256" key="2">
    <source>
        <dbReference type="ARBA" id="ARBA00008467"/>
    </source>
</evidence>
<sequence>MSSTVVVTGLGAVTPLGATAAETWQAALAGTPGAHTLDNDWAEKYEIPVDFAATVPAEFTADKLKKVEAKRLDPSSRFALVSAREALADAGLRSEDGTSDLDPERTSVSWATGIGGVWTLLDAWDTLREEGSRRVMPLTVPMLMPNGPAAAIGMDIAARAGVQTVVSACASSTESLGQAYEMISSGRADVVVAGGSESAIHPITLAAFSSMRALSRRTDSPETASRPYDVDRDGFVMGEGSGAVVLESEEHARARGARVYAQLAGWGLSNDSHHITANEPEGVHALRAMRLALQQGGLEPGDLAHVNAHATSTPVGDIPESIAINQLLGGHVDSALVSGTKSMTGHLLGGAGAVEAIFTILALHNRLAPPTINISEVDPKVNLNIVRDTPAELPAGDLAALSNSFGFGGHNAVVAFKTA</sequence>
<dbReference type="PANTHER" id="PTHR11712">
    <property type="entry name" value="POLYKETIDE SYNTHASE-RELATED"/>
    <property type="match status" value="1"/>
</dbReference>
<keyword evidence="8" id="KW-0443">Lipid metabolism</keyword>
<dbReference type="InterPro" id="IPR000794">
    <property type="entry name" value="Beta-ketoacyl_synthase"/>
</dbReference>
<dbReference type="Pfam" id="PF02801">
    <property type="entry name" value="Ketoacyl-synt_C"/>
    <property type="match status" value="1"/>
</dbReference>
<accession>A0ABN2X8D8</accession>
<comment type="pathway">
    <text evidence="1 14">Lipid metabolism; fatty acid biosynthesis.</text>
</comment>
<dbReference type="EC" id="2.3.1.179" evidence="3 14"/>
<evidence type="ECO:0000256" key="14">
    <source>
        <dbReference type="PIRNR" id="PIRNR000447"/>
    </source>
</evidence>
<dbReference type="SUPFAM" id="SSF53901">
    <property type="entry name" value="Thiolase-like"/>
    <property type="match status" value="2"/>
</dbReference>